<evidence type="ECO:0000313" key="2">
    <source>
        <dbReference type="Proteomes" id="UP000092403"/>
    </source>
</evidence>
<organism evidence="1 2">
    <name type="scientific">Candidatus Methanofastidiosum methylothiophilum</name>
    <dbReference type="NCBI Taxonomy" id="1705564"/>
    <lineage>
        <taxon>Archaea</taxon>
        <taxon>Methanobacteriati</taxon>
        <taxon>Methanobacteriota</taxon>
        <taxon>Stenosarchaea group</taxon>
        <taxon>Candidatus Methanofastidiosia</taxon>
        <taxon>Candidatus Methanofastidiosales</taxon>
        <taxon>Candidatus Methanofastidiosaceae</taxon>
        <taxon>Candidatus Methanofastidiosum</taxon>
    </lineage>
</organism>
<protein>
    <submittedName>
        <fullName evidence="1">Uncharacterized protein</fullName>
    </submittedName>
</protein>
<name>A0A150IWA6_9EURY</name>
<dbReference type="EMBL" id="LNJC01000055">
    <property type="protein sequence ID" value="KYC48944.1"/>
    <property type="molecule type" value="Genomic_DNA"/>
</dbReference>
<gene>
    <name evidence="1" type="ORF">APG12_01746</name>
</gene>
<comment type="caution">
    <text evidence="1">The sequence shown here is derived from an EMBL/GenBank/DDBJ whole genome shotgun (WGS) entry which is preliminary data.</text>
</comment>
<dbReference type="AlphaFoldDB" id="A0A150IWA6"/>
<accession>A0A150IWA6</accession>
<proteinExistence type="predicted"/>
<sequence length="470" mass="54395">MYSGPNRARERTPIHKEQGITPSEQYLNSLCEKSFLSLWSYPSLFKDQRVGGKGDGKEICDMAVIFDEHILIFSDKHCSFPATGDLKLDWKRWYKRAIHKSAEQAWGAERWLKDHPDRVYLDRACSERFPLPIPSNESAKYHLIVIANGCEDRCKAEFGGTGSLMLNSSLGRQKNADEVSSSPFMVADLDPCRTFVHVLTESTLDILLQTLDTISDFVSYLERKEILIRSGTAVFVSGEEDLLAYYLMHINEKGKHDLTFKKDFKGVFLEEGFWKDFCDSPERKEQIRQDSVSYLWDDLIRKFAHHALNATQYYTDHIELSTTEICLRFMAREPRFARRLIVKGFIDLYTNTPDGMRRNRYFKPLTENGPFYVFLSLPQPDYFTYERYREGRFSLLKACCMVVKYLFPEALDIVGIAFQPARPNFGSSEDLLYLDASVWSEELNNEAAQLHHDLGIFASGITHIINEREY</sequence>
<reference evidence="1 2" key="1">
    <citation type="journal article" date="2016" name="ISME J.">
        <title>Chasing the elusive Euryarchaeota class WSA2: genomes reveal a uniquely fastidious methyl-reducing methanogen.</title>
        <authorList>
            <person name="Nobu M.K."/>
            <person name="Narihiro T."/>
            <person name="Kuroda K."/>
            <person name="Mei R."/>
            <person name="Liu W.T."/>
        </authorList>
    </citation>
    <scope>NUCLEOTIDE SEQUENCE [LARGE SCALE GENOMIC DNA]</scope>
    <source>
        <strain evidence="1">BMIXfssc0709_Meth_Bin006</strain>
    </source>
</reference>
<dbReference type="PATRIC" id="fig|1706438.3.peg.1754"/>
<evidence type="ECO:0000313" key="1">
    <source>
        <dbReference type="EMBL" id="KYC48944.1"/>
    </source>
</evidence>
<dbReference type="Proteomes" id="UP000092403">
    <property type="component" value="Unassembled WGS sequence"/>
</dbReference>